<feature type="domain" description="Major facilitator superfamily (MFS) profile" evidence="6">
    <location>
        <begin position="24"/>
        <end position="513"/>
    </location>
</feature>
<dbReference type="AlphaFoldDB" id="A0A511DKD0"/>
<feature type="transmembrane region" description="Helical" evidence="5">
    <location>
        <begin position="371"/>
        <end position="388"/>
    </location>
</feature>
<dbReference type="PANTHER" id="PTHR42718">
    <property type="entry name" value="MAJOR FACILITATOR SUPERFAMILY MULTIDRUG TRANSPORTER MFSC"/>
    <property type="match status" value="1"/>
</dbReference>
<name>A0A511DKD0_9PSEU</name>
<feature type="transmembrane region" description="Helical" evidence="5">
    <location>
        <begin position="181"/>
        <end position="204"/>
    </location>
</feature>
<evidence type="ECO:0000256" key="2">
    <source>
        <dbReference type="ARBA" id="ARBA00022692"/>
    </source>
</evidence>
<comment type="subcellular location">
    <subcellularLocation>
        <location evidence="1">Cell membrane</location>
        <topology evidence="1">Multi-pass membrane protein</topology>
    </subcellularLocation>
</comment>
<dbReference type="InterPro" id="IPR036259">
    <property type="entry name" value="MFS_trans_sf"/>
</dbReference>
<dbReference type="GO" id="GO:0022857">
    <property type="term" value="F:transmembrane transporter activity"/>
    <property type="evidence" value="ECO:0007669"/>
    <property type="project" value="InterPro"/>
</dbReference>
<protein>
    <submittedName>
        <fullName evidence="7">MFS transporter</fullName>
    </submittedName>
</protein>
<dbReference type="EMBL" id="BJVJ01000020">
    <property type="protein sequence ID" value="GEL23498.1"/>
    <property type="molecule type" value="Genomic_DNA"/>
</dbReference>
<reference evidence="7 8" key="1">
    <citation type="submission" date="2019-07" db="EMBL/GenBank/DDBJ databases">
        <title>Whole genome shotgun sequence of Pseudonocardia sulfidoxydans NBRC 16205.</title>
        <authorList>
            <person name="Hosoyama A."/>
            <person name="Uohara A."/>
            <person name="Ohji S."/>
            <person name="Ichikawa N."/>
        </authorList>
    </citation>
    <scope>NUCLEOTIDE SEQUENCE [LARGE SCALE GENOMIC DNA]</scope>
    <source>
        <strain evidence="7 8">NBRC 16205</strain>
    </source>
</reference>
<sequence length="522" mass="53872">MAEQSVAGGSVGSGKLAARSKWLALTAMMFAVAMTFIDQTIVAIAAPNIQSELGLTSSGVTWVVNSYLLALAAGFALGGRLADVLGSRRIVVVGIVGFAVTSTLCGLTPSGPLAEAWIIVFRALQGLSAALMIPAALAVVVSSFPVSERGKALAIFFGVSGGLTAIGPIAGGYLTQWTWRAIFWINVPVAVVALVLTIAAGIAPSVRRERIDWRGALVIAVGMALSVLGFEQARNWGWDSPLTWLCIVGGLIALGVFVWLEQRTEVPLITIGIFRGRAFLSDNLVLFFSMIAFVPVFFFASIYSQVSLGYGASSAGLYLLVFFAGFAPAAQIGGRILDRRGAKPSVVVGCVVAMVGFLCWAWKITDLSLGAQWWCIVLAGAGIGLLLGPASTDATNRAIDASYGEVTGITQTVRNYGSALGLAVLGTVLGNVFASRMQTSLAAFGVPPSEAASLASSGGGDSSALANVPERLRTQIEAAVAADFAVATRAVLIGMAVALAISLAAALLHPGGRVTEETSASL</sequence>
<dbReference type="InterPro" id="IPR020846">
    <property type="entry name" value="MFS_dom"/>
</dbReference>
<feature type="transmembrane region" description="Helical" evidence="5">
    <location>
        <begin position="59"/>
        <end position="78"/>
    </location>
</feature>
<feature type="transmembrane region" description="Helical" evidence="5">
    <location>
        <begin position="116"/>
        <end position="141"/>
    </location>
</feature>
<feature type="transmembrane region" description="Helical" evidence="5">
    <location>
        <begin position="346"/>
        <end position="365"/>
    </location>
</feature>
<feature type="transmembrane region" description="Helical" evidence="5">
    <location>
        <begin position="284"/>
        <end position="303"/>
    </location>
</feature>
<dbReference type="Gene3D" id="1.20.1250.20">
    <property type="entry name" value="MFS general substrate transporter like domains"/>
    <property type="match status" value="1"/>
</dbReference>
<keyword evidence="3 5" id="KW-1133">Transmembrane helix</keyword>
<accession>A0A511DKD0</accession>
<evidence type="ECO:0000256" key="5">
    <source>
        <dbReference type="SAM" id="Phobius"/>
    </source>
</evidence>
<feature type="transmembrane region" description="Helical" evidence="5">
    <location>
        <begin position="242"/>
        <end position="260"/>
    </location>
</feature>
<keyword evidence="2 5" id="KW-0812">Transmembrane</keyword>
<dbReference type="PANTHER" id="PTHR42718:SF49">
    <property type="entry name" value="EXPORT PROTEIN"/>
    <property type="match status" value="1"/>
</dbReference>
<dbReference type="InterPro" id="IPR011701">
    <property type="entry name" value="MFS"/>
</dbReference>
<gene>
    <name evidence="7" type="ORF">PSU4_24520</name>
</gene>
<keyword evidence="4 5" id="KW-0472">Membrane</keyword>
<feature type="transmembrane region" description="Helical" evidence="5">
    <location>
        <begin position="22"/>
        <end position="47"/>
    </location>
</feature>
<keyword evidence="8" id="KW-1185">Reference proteome</keyword>
<comment type="caution">
    <text evidence="7">The sequence shown here is derived from an EMBL/GenBank/DDBJ whole genome shotgun (WGS) entry which is preliminary data.</text>
</comment>
<dbReference type="GO" id="GO:0005886">
    <property type="term" value="C:plasma membrane"/>
    <property type="evidence" value="ECO:0007669"/>
    <property type="project" value="UniProtKB-SubCell"/>
</dbReference>
<dbReference type="RefSeq" id="WP_147106708.1">
    <property type="nucleotide sequence ID" value="NZ_BJVJ01000020.1"/>
</dbReference>
<evidence type="ECO:0000259" key="6">
    <source>
        <dbReference type="PROSITE" id="PS50850"/>
    </source>
</evidence>
<dbReference type="Gene3D" id="1.20.1720.10">
    <property type="entry name" value="Multidrug resistance protein D"/>
    <property type="match status" value="1"/>
</dbReference>
<dbReference type="OrthoDB" id="9781469at2"/>
<evidence type="ECO:0000313" key="8">
    <source>
        <dbReference type="Proteomes" id="UP000321685"/>
    </source>
</evidence>
<proteinExistence type="predicted"/>
<dbReference type="CDD" id="cd17321">
    <property type="entry name" value="MFS_MMR_MDR_like"/>
    <property type="match status" value="1"/>
</dbReference>
<evidence type="ECO:0000256" key="3">
    <source>
        <dbReference type="ARBA" id="ARBA00022989"/>
    </source>
</evidence>
<feature type="transmembrane region" description="Helical" evidence="5">
    <location>
        <begin position="211"/>
        <end position="230"/>
    </location>
</feature>
<dbReference type="Proteomes" id="UP000321685">
    <property type="component" value="Unassembled WGS sequence"/>
</dbReference>
<dbReference type="PROSITE" id="PS50850">
    <property type="entry name" value="MFS"/>
    <property type="match status" value="1"/>
</dbReference>
<dbReference type="Pfam" id="PF07690">
    <property type="entry name" value="MFS_1"/>
    <property type="match status" value="1"/>
</dbReference>
<feature type="transmembrane region" description="Helical" evidence="5">
    <location>
        <begin position="315"/>
        <end position="334"/>
    </location>
</feature>
<evidence type="ECO:0000256" key="4">
    <source>
        <dbReference type="ARBA" id="ARBA00023136"/>
    </source>
</evidence>
<feature type="transmembrane region" description="Helical" evidence="5">
    <location>
        <begin position="90"/>
        <end position="110"/>
    </location>
</feature>
<organism evidence="7 8">
    <name type="scientific">Pseudonocardia sulfidoxydans NBRC 16205</name>
    <dbReference type="NCBI Taxonomy" id="1223511"/>
    <lineage>
        <taxon>Bacteria</taxon>
        <taxon>Bacillati</taxon>
        <taxon>Actinomycetota</taxon>
        <taxon>Actinomycetes</taxon>
        <taxon>Pseudonocardiales</taxon>
        <taxon>Pseudonocardiaceae</taxon>
        <taxon>Pseudonocardia</taxon>
    </lineage>
</organism>
<evidence type="ECO:0000313" key="7">
    <source>
        <dbReference type="EMBL" id="GEL23498.1"/>
    </source>
</evidence>
<evidence type="ECO:0000256" key="1">
    <source>
        <dbReference type="ARBA" id="ARBA00004651"/>
    </source>
</evidence>
<feature type="transmembrane region" description="Helical" evidence="5">
    <location>
        <begin position="153"/>
        <end position="175"/>
    </location>
</feature>
<feature type="transmembrane region" description="Helical" evidence="5">
    <location>
        <begin position="490"/>
        <end position="508"/>
    </location>
</feature>
<dbReference type="SUPFAM" id="SSF103473">
    <property type="entry name" value="MFS general substrate transporter"/>
    <property type="match status" value="1"/>
</dbReference>